<dbReference type="Pfam" id="PF03009">
    <property type="entry name" value="GDPD"/>
    <property type="match status" value="1"/>
</dbReference>
<dbReference type="InterPro" id="IPR030395">
    <property type="entry name" value="GP_PDE_dom"/>
</dbReference>
<dbReference type="Proteomes" id="UP000653472">
    <property type="component" value="Unassembled WGS sequence"/>
</dbReference>
<comment type="caution">
    <text evidence="3">The sequence shown here is derived from an EMBL/GenBank/DDBJ whole genome shotgun (WGS) entry which is preliminary data.</text>
</comment>
<dbReference type="Gene3D" id="3.20.20.190">
    <property type="entry name" value="Phosphatidylinositol (PI) phosphodiesterase"/>
    <property type="match status" value="1"/>
</dbReference>
<dbReference type="InterPro" id="IPR017946">
    <property type="entry name" value="PLC-like_Pdiesterase_TIM-brl"/>
</dbReference>
<dbReference type="EMBL" id="JAAVXB010000002">
    <property type="protein sequence ID" value="NKF21735.1"/>
    <property type="molecule type" value="Genomic_DNA"/>
</dbReference>
<keyword evidence="4" id="KW-1185">Reference proteome</keyword>
<accession>A0A969WBB5</accession>
<evidence type="ECO:0000313" key="4">
    <source>
        <dbReference type="Proteomes" id="UP000653472"/>
    </source>
</evidence>
<evidence type="ECO:0000259" key="2">
    <source>
        <dbReference type="PROSITE" id="PS51704"/>
    </source>
</evidence>
<feature type="chain" id="PRO_5036781360" description="GP-PDE domain-containing protein" evidence="1">
    <location>
        <begin position="23"/>
        <end position="317"/>
    </location>
</feature>
<dbReference type="GO" id="GO:0008081">
    <property type="term" value="F:phosphoric diester hydrolase activity"/>
    <property type="evidence" value="ECO:0007669"/>
    <property type="project" value="InterPro"/>
</dbReference>
<feature type="domain" description="GP-PDE" evidence="2">
    <location>
        <begin position="36"/>
        <end position="294"/>
    </location>
</feature>
<dbReference type="SUPFAM" id="SSF51695">
    <property type="entry name" value="PLC-like phosphodiesterases"/>
    <property type="match status" value="1"/>
</dbReference>
<feature type="signal peptide" evidence="1">
    <location>
        <begin position="1"/>
        <end position="22"/>
    </location>
</feature>
<sequence>MRAGNRAWPALALLALWLAACGGGGSDATMGLSDGPYVSAHRGGAAYAPENTMMAYRNAARLGVDDFETDAWQTADGVFVLLHDETLSRTSDCSGRVTAMTFAEVEACDAGYWFSPGQGTTSADDSLPHPARGLGVTVPTVAELFAYAASFDGDYRPTVTIELKDQLAAAAEADALVPLIQASGIQDRIIVQSFSAAGIDRVKALDPTIRTLYLTSGIPTAQGALNKAVRSGHEFVAPSASLPGVDAAYVERAHAVDKQVVPWTVDTLDALTALSAIDVDGLITNFPGCLLQLQGRLAAERLLSDELDGDDSPVCKS</sequence>
<evidence type="ECO:0000256" key="1">
    <source>
        <dbReference type="SAM" id="SignalP"/>
    </source>
</evidence>
<dbReference type="RefSeq" id="WP_168146972.1">
    <property type="nucleotide sequence ID" value="NZ_JAAVXB010000002.1"/>
</dbReference>
<gene>
    <name evidence="3" type="ORF">G7Y82_05350</name>
</gene>
<dbReference type="PROSITE" id="PS51704">
    <property type="entry name" value="GP_PDE"/>
    <property type="match status" value="1"/>
</dbReference>
<organism evidence="3 4">
    <name type="scientific">Solimonas marina</name>
    <dbReference type="NCBI Taxonomy" id="2714601"/>
    <lineage>
        <taxon>Bacteria</taxon>
        <taxon>Pseudomonadati</taxon>
        <taxon>Pseudomonadota</taxon>
        <taxon>Gammaproteobacteria</taxon>
        <taxon>Nevskiales</taxon>
        <taxon>Nevskiaceae</taxon>
        <taxon>Solimonas</taxon>
    </lineage>
</organism>
<dbReference type="AlphaFoldDB" id="A0A969WBB5"/>
<name>A0A969WBB5_9GAMM</name>
<protein>
    <recommendedName>
        <fullName evidence="2">GP-PDE domain-containing protein</fullName>
    </recommendedName>
</protein>
<keyword evidence="1" id="KW-0732">Signal</keyword>
<reference evidence="3" key="1">
    <citation type="submission" date="2020-03" db="EMBL/GenBank/DDBJ databases">
        <title>Solimonas marina sp. nov., isolated from deep seawater of the Pacific Ocean.</title>
        <authorList>
            <person name="Liu X."/>
            <person name="Lai Q."/>
            <person name="Sun F."/>
            <person name="Gai Y."/>
            <person name="Li G."/>
            <person name="Shao Z."/>
        </authorList>
    </citation>
    <scope>NUCLEOTIDE SEQUENCE</scope>
    <source>
        <strain evidence="3">C16B3</strain>
    </source>
</reference>
<proteinExistence type="predicted"/>
<dbReference type="PANTHER" id="PTHR46211:SF1">
    <property type="entry name" value="GLYCEROPHOSPHODIESTER PHOSPHODIESTERASE, CYTOPLASMIC"/>
    <property type="match status" value="1"/>
</dbReference>
<dbReference type="GO" id="GO:0006629">
    <property type="term" value="P:lipid metabolic process"/>
    <property type="evidence" value="ECO:0007669"/>
    <property type="project" value="InterPro"/>
</dbReference>
<dbReference type="PROSITE" id="PS51257">
    <property type="entry name" value="PROKAR_LIPOPROTEIN"/>
    <property type="match status" value="1"/>
</dbReference>
<evidence type="ECO:0000313" key="3">
    <source>
        <dbReference type="EMBL" id="NKF21735.1"/>
    </source>
</evidence>
<dbReference type="PANTHER" id="PTHR46211">
    <property type="entry name" value="GLYCEROPHOSPHORYL DIESTER PHOSPHODIESTERASE"/>
    <property type="match status" value="1"/>
</dbReference>